<evidence type="ECO:0000313" key="1">
    <source>
        <dbReference type="EMBL" id="EPF16338.1"/>
    </source>
</evidence>
<proteinExistence type="predicted"/>
<sequence>MQKMTCNPIYLSVAKVTHAIKLYKHNKFKTLIHTPPQLSKKK</sequence>
<comment type="caution">
    <text evidence="1">The sequence shown here is derived from an EMBL/GenBank/DDBJ whole genome shotgun (WGS) entry which is preliminary data.</text>
</comment>
<reference evidence="1 2" key="1">
    <citation type="submission" date="2013-04" db="EMBL/GenBank/DDBJ databases">
        <authorList>
            <person name="Weinstock G."/>
            <person name="Sodergren E."/>
            <person name="Lobos E.A."/>
            <person name="Fulton L."/>
            <person name="Fulton R."/>
            <person name="Courtney L."/>
            <person name="Fronick C."/>
            <person name="O'Laughlin M."/>
            <person name="Godfrey J."/>
            <person name="Wilson R.M."/>
            <person name="Miner T."/>
            <person name="Farmer C."/>
            <person name="Delehaunty K."/>
            <person name="Cordes M."/>
            <person name="Minx P."/>
            <person name="Tomlinson C."/>
            <person name="Chen J."/>
            <person name="Wollam A."/>
            <person name="Pepin K.H."/>
            <person name="Palsikar V.B."/>
            <person name="Zhang X."/>
            <person name="Suruliraj S."/>
            <person name="Perna N.T."/>
            <person name="Plunkett G."/>
            <person name="Warren W."/>
            <person name="Mitreva M."/>
            <person name="Mardis E.R."/>
            <person name="Wilson R.K."/>
        </authorList>
    </citation>
    <scope>NUCLEOTIDE SEQUENCE [LARGE SCALE GENOMIC DNA]</scope>
    <source>
        <strain evidence="1 2">DSM 4568</strain>
    </source>
</reference>
<name>S3IRC6_9ENTR</name>
<gene>
    <name evidence="1" type="ORF">HMPREF0201_02695</name>
</gene>
<dbReference type="Proteomes" id="UP000014585">
    <property type="component" value="Unassembled WGS sequence"/>
</dbReference>
<organism evidence="1 2">
    <name type="scientific">Cedecea davisae DSM 4568</name>
    <dbReference type="NCBI Taxonomy" id="566551"/>
    <lineage>
        <taxon>Bacteria</taxon>
        <taxon>Pseudomonadati</taxon>
        <taxon>Pseudomonadota</taxon>
        <taxon>Gammaproteobacteria</taxon>
        <taxon>Enterobacterales</taxon>
        <taxon>Enterobacteriaceae</taxon>
        <taxon>Cedecea</taxon>
    </lineage>
</organism>
<dbReference type="EMBL" id="ATDT01000023">
    <property type="protein sequence ID" value="EPF16338.1"/>
    <property type="molecule type" value="Genomic_DNA"/>
</dbReference>
<dbReference type="STRING" id="566551.HMPREF0201_02695"/>
<evidence type="ECO:0000313" key="2">
    <source>
        <dbReference type="Proteomes" id="UP000014585"/>
    </source>
</evidence>
<protein>
    <submittedName>
        <fullName evidence="1">Uncharacterized protein</fullName>
    </submittedName>
</protein>
<dbReference type="AlphaFoldDB" id="S3IRC6"/>
<dbReference type="HOGENOM" id="CLU_3249033_0_0_6"/>
<accession>S3IRC6</accession>